<proteinExistence type="predicted"/>
<evidence type="ECO:0008006" key="4">
    <source>
        <dbReference type="Google" id="ProtNLM"/>
    </source>
</evidence>
<dbReference type="Proteomes" id="UP001501759">
    <property type="component" value="Unassembled WGS sequence"/>
</dbReference>
<feature type="region of interest" description="Disordered" evidence="1">
    <location>
        <begin position="53"/>
        <end position="91"/>
    </location>
</feature>
<organism evidence="2 3">
    <name type="scientific">Streptomyces siamensis</name>
    <dbReference type="NCBI Taxonomy" id="1274986"/>
    <lineage>
        <taxon>Bacteria</taxon>
        <taxon>Bacillati</taxon>
        <taxon>Actinomycetota</taxon>
        <taxon>Actinomycetes</taxon>
        <taxon>Kitasatosporales</taxon>
        <taxon>Streptomycetaceae</taxon>
        <taxon>Streptomyces</taxon>
    </lineage>
</organism>
<sequence>MSDTRSSLPAAARNRWVEAVAAFVTLWAALALLVVGVGVARADADVLRAARPKSSETSSLLPCAATEPRPNPATGAVKGWPHRICGSPAQS</sequence>
<keyword evidence="3" id="KW-1185">Reference proteome</keyword>
<evidence type="ECO:0000313" key="3">
    <source>
        <dbReference type="Proteomes" id="UP001501759"/>
    </source>
</evidence>
<comment type="caution">
    <text evidence="2">The sequence shown here is derived from an EMBL/GenBank/DDBJ whole genome shotgun (WGS) entry which is preliminary data.</text>
</comment>
<evidence type="ECO:0000256" key="1">
    <source>
        <dbReference type="SAM" id="MobiDB-lite"/>
    </source>
</evidence>
<protein>
    <recommendedName>
        <fullName evidence="4">Secreted protein</fullName>
    </recommendedName>
</protein>
<name>A0ABP9JGJ8_9ACTN</name>
<dbReference type="EMBL" id="BAABKB010000035">
    <property type="protein sequence ID" value="GAA5031407.1"/>
    <property type="molecule type" value="Genomic_DNA"/>
</dbReference>
<evidence type="ECO:0000313" key="2">
    <source>
        <dbReference type="EMBL" id="GAA5031407.1"/>
    </source>
</evidence>
<gene>
    <name evidence="2" type="ORF">GCM10023335_72760</name>
</gene>
<accession>A0ABP9JGJ8</accession>
<reference evidence="3" key="1">
    <citation type="journal article" date="2019" name="Int. J. Syst. Evol. Microbiol.">
        <title>The Global Catalogue of Microorganisms (GCM) 10K type strain sequencing project: providing services to taxonomists for standard genome sequencing and annotation.</title>
        <authorList>
            <consortium name="The Broad Institute Genomics Platform"/>
            <consortium name="The Broad Institute Genome Sequencing Center for Infectious Disease"/>
            <person name="Wu L."/>
            <person name="Ma J."/>
        </authorList>
    </citation>
    <scope>NUCLEOTIDE SEQUENCE [LARGE SCALE GENOMIC DNA]</scope>
    <source>
        <strain evidence="3">JCM 18409</strain>
    </source>
</reference>